<feature type="domain" description="Neuraminidase-like" evidence="2">
    <location>
        <begin position="1661"/>
        <end position="1768"/>
    </location>
</feature>
<evidence type="ECO:0000313" key="4">
    <source>
        <dbReference type="EMBL" id="CAN98731.1"/>
    </source>
</evidence>
<evidence type="ECO:0000259" key="3">
    <source>
        <dbReference type="Pfam" id="PF20220"/>
    </source>
</evidence>
<dbReference type="BioCyc" id="SCEL448385:SCE_RS43875-MONOMER"/>
<dbReference type="InterPro" id="IPR040840">
    <property type="entry name" value="TcA_TcB_BD"/>
</dbReference>
<proteinExistence type="predicted"/>
<dbReference type="RefSeq" id="WP_012241170.1">
    <property type="nucleotide sequence ID" value="NC_010162.1"/>
</dbReference>
<evidence type="ECO:0000313" key="5">
    <source>
        <dbReference type="Proteomes" id="UP000002139"/>
    </source>
</evidence>
<dbReference type="Pfam" id="PF18276">
    <property type="entry name" value="TcA_TcB_BD"/>
    <property type="match status" value="1"/>
</dbReference>
<evidence type="ECO:0000259" key="1">
    <source>
        <dbReference type="Pfam" id="PF18276"/>
    </source>
</evidence>
<sequence length="2994" mass="327598">MATKQNEQKLTLIGRVVDINNLAGNDSMAGVNNATIEAWVSTTPAQIIAAATTTSLGSFAFELDMASLRPLLGSSPASGFFRVYQGNQLLVDTRDSLLWRARSTDAALRIAVNPAAPAGTASPAHWIVRGRVTDRNGAPLQDKIIYVFDRNVTASGITRTALAEGHTDPTGCYQVGYTRSELGRPGKQLADLEVHVYDSEVQMAIGHLCRAPATAVIDVVVTEGNYSFAPSEHERVTAAVAPAHDMLDLADLDEDSLALVACSSGVDREELAMIAEASRMAGGTTIAPEVFYGLRRWGLPSARSELLSRGLPALREAITWAVDERVIPRMSAAEIDAAMAKLKPLVVASASEERTPGAGSLDQLIATVIPASSNRQLLLESYVGFQGTSIASFWSELRSSVPFFTQSAISATQRTLQLAAVTRGHLPLVKKLNEQFESGAVQSLRDLARRDESDWLAVLNQTVDGAPIGVPPTVPGATAQEQRQNYASVLTWTLEKAFPSAALVGRLIPVPLVLTHAASFFTEQNLFELGRTRLRAYLSRNPTAIAAGPQRASVVAQLAGMERLHKITPSASEIKTLMSYGLDSAQSIFRMGRARFTELAGPALGPARASAVYASARKITAASNALLARHHASFNALTTYVLPNHQAPAPADAALIPDWPTLFGSLDFSACDHCRSVYGPAAYLVDLLQFLERQLSTVESTAPKTRYNLFTRQETTLPGAHKSAGDVLFDRRPDIARLELSCENADTTVPYVDLVNEILEYAVANTSLSPDVTFPDHIATTGAASELAAHPQPPPPSKQIVYETAYETLATQRYPWRLPFNLGQEEARIYLDHLGVPRVHLMEVLRRGDGFEPADYRVQLALERIRLSGEDRRLLAGEPPAGSPDPFSPWTHWGLSQDGNSIPDPTGASQSPIQGGWEAVLRHVAVLMQRLGITYDELTEMLHTRFVNPGALLQISAAAGADPLTSKISELRIPALEQQALHRMNCFTRLRRALGWSAPEVDQALSVLGGGTSDELLVRLSGVAWLHAELRLPVIEALAWWGPIQTHAGPTPKDRSLYERLFLNKAVVNPIDPAFQLNSGGSELADTTSSIAAHAPAVLAALRLSAAELALLTDDVASQAALGAPPLVSGGALNLANLSKLFRAASLARALKLPLRDLLALHALSGIDVFNTADPAVTRRFVEMALAVAATRFGVARLDYLLRHAAQPASGLAPEPARIDAALADITAGLARIASGAEPPEGAGEPLSAELFVRQRLAAELDLDAPMIAQLVTETLRAEVDQNRKAIADFLGGLGGGPTPSDAQRRRAFVRLAKIADVIHRLKLTADEIQWVLDPSWLDLNDVPVEPAPAPPSLRDGWMRLAALLRVRDALPAGKAALADLFRMRAAGVNAEGQPLDLLAEIAGRTGWPREDLSSLAGTGGWFTAAFAGLGLDQQLVRLADASALLKRLGMSAAQVQPWAVADDTAAGARATAAGVRNAVKAKYSEEAWSAVARPLRDALRERQREALVEFLIWRQGYASSNQLFAELLVDVEMGPCQLTSRIKQAIGSVQLFVQRAFLQLEPGVVLDDEAAREWKWLKSYRVWEANRKVFLYPENWIEPELRDDKTPFFKALESELLQSDLDERSVERAFRGYLEKLDQVARLEVMAVLPEQKRRDVLGASSAADALHVFARTRGTPHTHFYRRRVRGAGWTPWEKIELDIQSEHLVPVIHEDRLLLFWAMIEEVPRDNQGTNQTGAPPSTDVHVKLAYSEYDDGKWTAQRVVDAPTLRRINWNPSQPLGASLYFRAASRQAPLQQSTELVVECLESLSGHYAIEPTLTVSYLLGEFLSSGCNGSWRLNDYTSQSRTFLRRHPGRATQDRMALVESASVENNGRLYVPAGALKPGKNKELGTSGEVLITLGSTPGAFRLVVPPTDEDFLADAPFFYEDGTRSFLVTPLPESAPPLHQPQLAHPGMSATVWTDGSNLTSTQRLEAEGWGNRAEQAIPNPQILPNHHLRFETFQHPYICEMIGRLRRHGVLDGLLNWSLSSPPLQLTSRSFFNGTYSPTRAVAGEPIDEIDFRSDGAYSAYNWELFFHAPLLIADRLSDNQRFEEAQRWFHTIFDPTTGSKDPVPARFWKLRPFYEAMQANSFETLHQEIEGDNEHSEELARQIDAWQRDPFNPHLIARMRLVAYQKTVVMKYINNLIRWADHLFRRDTIESINEATQLYVLAADMLGPRPRMIPPRASAAPKTYREIEPLLDAFSNAAVEIESFVKPLAGAGGEEVEAMILPTLLYFCVPPNDKLLGYWDTVADRLFKIRHCMNIEGIERQLPLFEPPIDPALLVQAAAAGVDITTVINDVSTPAPHHRFEVLLRRASELCAEVKSLGASLLAAREKRDAEALAALRAGHEVQLLDTLRQVKEQQVNEAREGLAASRAAREVVSQRHAFYRDVEYMNLWESGHLTLSGAAAVTQAITEVMMAGAAAAHVLPTVTVGTAGISSPVTLTTTLDGDKLGASSEAGAKAASIAVTLLREAAMASATVGGYERRWDEWKLQEELAAGELAQIDRQIAAAELRVAISEKELAAHDLQIEHARGAQAYLSDKFTRDELYDWMAGQIAAVYSQAFQLAYDTAKRAEKAFRFERGVSSSSYIQLGHWDNLRQGLLAGDRLSLDLKRLELAYLEHDRREFEITKHVSLLLHDPVALMTLKSTGSCVITLPEALFDMDYPGHYMRRIKSVSLTLPCVTGPYTAVNCTLRLESSKVRFNPDAAGDYSAQPETHVVQGFTPVQSIATSHADNDSGMFELNFRDERYLPFEGAGAESTWRLEIPHDDQAFDMDTLSDVVIHLRYTARDGGVPLRNAARAARDEWLEDAEDTPLARMFSLRQEFSAGWQGFLDEAGDHTLELALRPERFPFQLRGKEIEIERVEVYVKLKPGKTLSFDMQLQPAPEGLSAIALQLPVGSTGLVRSENPCSGARTGTWVLSAAGAAGAAPAAEIDDIALIVHYTAAPGSV</sequence>
<reference evidence="4 5" key="1">
    <citation type="journal article" date="2007" name="Nat. Biotechnol.">
        <title>Complete genome sequence of the myxobacterium Sorangium cellulosum.</title>
        <authorList>
            <person name="Schneiker S."/>
            <person name="Perlova O."/>
            <person name="Kaiser O."/>
            <person name="Gerth K."/>
            <person name="Alici A."/>
            <person name="Altmeyer M.O."/>
            <person name="Bartels D."/>
            <person name="Bekel T."/>
            <person name="Beyer S."/>
            <person name="Bode E."/>
            <person name="Bode H.B."/>
            <person name="Bolten C.J."/>
            <person name="Choudhuri J.V."/>
            <person name="Doss S."/>
            <person name="Elnakady Y.A."/>
            <person name="Frank B."/>
            <person name="Gaigalat L."/>
            <person name="Goesmann A."/>
            <person name="Groeger C."/>
            <person name="Gross F."/>
            <person name="Jelsbak L."/>
            <person name="Jelsbak L."/>
            <person name="Kalinowski J."/>
            <person name="Kegler C."/>
            <person name="Knauber T."/>
            <person name="Konietzny S."/>
            <person name="Kopp M."/>
            <person name="Krause L."/>
            <person name="Krug D."/>
            <person name="Linke B."/>
            <person name="Mahmud T."/>
            <person name="Martinez-Arias R."/>
            <person name="McHardy A.C."/>
            <person name="Merai M."/>
            <person name="Meyer F."/>
            <person name="Mormann S."/>
            <person name="Munoz-Dorado J."/>
            <person name="Perez J."/>
            <person name="Pradella S."/>
            <person name="Rachid S."/>
            <person name="Raddatz G."/>
            <person name="Rosenau F."/>
            <person name="Rueckert C."/>
            <person name="Sasse F."/>
            <person name="Scharfe M."/>
            <person name="Schuster S.C."/>
            <person name="Suen G."/>
            <person name="Treuner-Lange A."/>
            <person name="Velicer G.J."/>
            <person name="Vorholter F.-J."/>
            <person name="Weissman K.J."/>
            <person name="Welch R.D."/>
            <person name="Wenzel S.C."/>
            <person name="Whitworth D.E."/>
            <person name="Wilhelm S."/>
            <person name="Wittmann C."/>
            <person name="Bloecker H."/>
            <person name="Puehler A."/>
            <person name="Mueller R."/>
        </authorList>
    </citation>
    <scope>NUCLEOTIDE SEQUENCE [LARGE SCALE GENOMIC DNA]</scope>
    <source>
        <strain evidence="5">So ce56</strain>
    </source>
</reference>
<dbReference type="STRING" id="448385.sce8561"/>
<dbReference type="InterPro" id="IPR041079">
    <property type="entry name" value="Neuraminidase-like"/>
</dbReference>
<feature type="domain" description="Tc toxin complex TcA C-terminal TcB-binding" evidence="1">
    <location>
        <begin position="2549"/>
        <end position="2832"/>
    </location>
</feature>
<dbReference type="EMBL" id="AM746676">
    <property type="protein sequence ID" value="CAN98731.1"/>
    <property type="molecule type" value="Genomic_DNA"/>
</dbReference>
<gene>
    <name evidence="4" type="primary">tcbA</name>
    <name evidence="4" type="ordered locus">sce8561</name>
</gene>
<dbReference type="OrthoDB" id="9781691at2"/>
<dbReference type="InterPro" id="IPR046839">
    <property type="entry name" value="ABC_toxin_N"/>
</dbReference>
<organism evidence="4 5">
    <name type="scientific">Sorangium cellulosum (strain So ce56)</name>
    <name type="common">Polyangium cellulosum (strain So ce56)</name>
    <dbReference type="NCBI Taxonomy" id="448385"/>
    <lineage>
        <taxon>Bacteria</taxon>
        <taxon>Pseudomonadati</taxon>
        <taxon>Myxococcota</taxon>
        <taxon>Polyangia</taxon>
        <taxon>Polyangiales</taxon>
        <taxon>Polyangiaceae</taxon>
        <taxon>Sorangium</taxon>
    </lineage>
</organism>
<feature type="domain" description="ABC toxin N-terminal" evidence="3">
    <location>
        <begin position="1498"/>
        <end position="1614"/>
    </location>
</feature>
<dbReference type="Pfam" id="PF18413">
    <property type="entry name" value="Neuraminidase"/>
    <property type="match status" value="1"/>
</dbReference>
<name>A9FZB2_SORC5</name>
<accession>A9FZB2</accession>
<keyword evidence="5" id="KW-1185">Reference proteome</keyword>
<evidence type="ECO:0000259" key="2">
    <source>
        <dbReference type="Pfam" id="PF18413"/>
    </source>
</evidence>
<dbReference type="HOGENOM" id="CLU_000189_1_0_7"/>
<dbReference type="eggNOG" id="COG3409">
    <property type="taxonomic scope" value="Bacteria"/>
</dbReference>
<dbReference type="KEGG" id="scl:sce8561"/>
<dbReference type="Proteomes" id="UP000002139">
    <property type="component" value="Chromosome"/>
</dbReference>
<dbReference type="Pfam" id="PF20220">
    <property type="entry name" value="ABC_toxin_N"/>
    <property type="match status" value="1"/>
</dbReference>
<dbReference type="eggNOG" id="COG2351">
    <property type="taxonomic scope" value="Bacteria"/>
</dbReference>
<protein>
    <submittedName>
        <fullName evidence="4">Toxin subunit</fullName>
    </submittedName>
</protein>